<dbReference type="PATRIC" id="fig|1855411.3.peg.2008"/>
<accession>A0A1D8S744</accession>
<evidence type="ECO:0000313" key="2">
    <source>
        <dbReference type="EMBL" id="APE96508.1"/>
    </source>
</evidence>
<keyword evidence="4" id="KW-1185">Reference proteome</keyword>
<dbReference type="EMBL" id="CP016804">
    <property type="protein sequence ID" value="APE96508.1"/>
    <property type="molecule type" value="Genomic_DNA"/>
</dbReference>
<dbReference type="GeneID" id="30418613"/>
<dbReference type="KEGG" id="halh:HTSR_2004"/>
<dbReference type="InterPro" id="IPR009072">
    <property type="entry name" value="Histone-fold"/>
</dbReference>
<evidence type="ECO:0000313" key="4">
    <source>
        <dbReference type="Proteomes" id="UP000186165"/>
    </source>
</evidence>
<dbReference type="InterPro" id="IPR015207">
    <property type="entry name" value="DUF1931"/>
</dbReference>
<evidence type="ECO:0000313" key="3">
    <source>
        <dbReference type="Proteomes" id="UP000185608"/>
    </source>
</evidence>
<dbReference type="Gene3D" id="1.10.20.10">
    <property type="entry name" value="Histone, subunit A"/>
    <property type="match status" value="1"/>
</dbReference>
<accession>A0A1J1AEF0</accession>
<reference evidence="1 3" key="1">
    <citation type="submission" date="2016-06" db="EMBL/GenBank/DDBJ databases">
        <title>Discovery of anaerobic lithoheterotrophic haloarchaeon capable of sulfur respiration by hydrogen and formate.</title>
        <authorList>
            <person name="Sorokin D.Y."/>
            <person name="Kublanov I.V."/>
            <person name="Roman P."/>
            <person name="Sinninghe Damste J.S."/>
            <person name="Golyshin P.N."/>
            <person name="Rojo D."/>
            <person name="Ciordia S."/>
            <person name="Mena Md.C."/>
            <person name="Ferrer M."/>
            <person name="Smedile F."/>
            <person name="Messina E."/>
            <person name="La Cono V."/>
            <person name="Yakimov M.M."/>
        </authorList>
    </citation>
    <scope>NUCLEOTIDE SEQUENCE [LARGE SCALE GENOMIC DNA]</scope>
    <source>
        <strain evidence="1 3">HTSR1</strain>
    </source>
</reference>
<reference evidence="4" key="2">
    <citation type="submission" date="2016-08" db="EMBL/GenBank/DDBJ databases">
        <title>Discovery of first anaerobic lithoheterotrophic haloarchae widely represented in hypersaline habitats.</title>
        <authorList>
            <person name="Sorokin D.Y."/>
            <person name="Kublanov I.V."/>
            <person name="Roman P."/>
            <person name="Sinninghe Damste J.S."/>
            <person name="Golyshin P.N."/>
            <person name="Rojo D."/>
            <person name="Ciordia S."/>
            <person name="Mena Md.C."/>
            <person name="Ferrer M."/>
            <person name="Smedile F."/>
            <person name="Messina E."/>
            <person name="La Cono V."/>
            <person name="Yakimov M.M."/>
        </authorList>
    </citation>
    <scope>NUCLEOTIDE SEQUENCE [LARGE SCALE GENOMIC DNA]</scope>
    <source>
        <strain evidence="4">HSR6</strain>
    </source>
</reference>
<keyword evidence="1" id="KW-0238">DNA-binding</keyword>
<dbReference type="SUPFAM" id="SSF47113">
    <property type="entry name" value="Histone-fold"/>
    <property type="match status" value="1"/>
</dbReference>
<dbReference type="EMBL" id="CP016070">
    <property type="protein sequence ID" value="AOW81165.1"/>
    <property type="molecule type" value="Genomic_DNA"/>
</dbReference>
<reference evidence="2" key="3">
    <citation type="journal article" date="2017" name="ISME J.">
        <title>Discovery of anaerobic lithoheterotrophic haloarchaea, ubiquitous in hypersaline habitats.</title>
        <authorList>
            <person name="Sorokin D.Y."/>
            <person name="Messina E."/>
            <person name="Smedile F."/>
            <person name="Roman P."/>
            <person name="Damste J.S.S."/>
            <person name="Ciordia S."/>
            <person name="Mena M.C."/>
            <person name="Ferrer M."/>
            <person name="Golyshin P.N."/>
            <person name="Kublanov I.V."/>
            <person name="Samarov N.I."/>
            <person name="Toshchakov S.V."/>
            <person name="La Cono V."/>
            <person name="Yakimov M.M."/>
        </authorList>
    </citation>
    <scope>NUCLEOTIDE SEQUENCE</scope>
    <source>
        <strain evidence="2">HSR6</strain>
    </source>
</reference>
<gene>
    <name evidence="2" type="ORF">HSR6_2080</name>
    <name evidence="1" type="ORF">HTSR_2004</name>
</gene>
<evidence type="ECO:0000313" key="1">
    <source>
        <dbReference type="EMBL" id="AOW81165.1"/>
    </source>
</evidence>
<proteinExistence type="predicted"/>
<dbReference type="Proteomes" id="UP000186165">
    <property type="component" value="Chromosome"/>
</dbReference>
<dbReference type="GO" id="GO:0003677">
    <property type="term" value="F:DNA binding"/>
    <property type="evidence" value="ECO:0007669"/>
    <property type="project" value="UniProtKB-KW"/>
</dbReference>
<protein>
    <submittedName>
        <fullName evidence="1">DNA-binding protein</fullName>
    </submittedName>
</protein>
<dbReference type="Pfam" id="PF09123">
    <property type="entry name" value="DUF1931"/>
    <property type="match status" value="1"/>
</dbReference>
<sequence length="55" mass="6134">MADLIVKAAVKEALDDKNVSSDFYDALDERVDDLLADAARRAEENGRKTVQPRDL</sequence>
<dbReference type="RefSeq" id="WP_070365810.1">
    <property type="nucleotide sequence ID" value="NZ_CP016070.1"/>
</dbReference>
<name>A0A1D8S744_9EURY</name>
<dbReference type="GO" id="GO:0046982">
    <property type="term" value="F:protein heterodimerization activity"/>
    <property type="evidence" value="ECO:0007669"/>
    <property type="project" value="InterPro"/>
</dbReference>
<organism evidence="1 3">
    <name type="scientific">Halodesulfurarchaeum formicicum</name>
    <dbReference type="NCBI Taxonomy" id="1873524"/>
    <lineage>
        <taxon>Archaea</taxon>
        <taxon>Methanobacteriati</taxon>
        <taxon>Methanobacteriota</taxon>
        <taxon>Stenosarchaea group</taxon>
        <taxon>Halobacteria</taxon>
        <taxon>Halobacteriales</taxon>
        <taxon>Halobacteriaceae</taxon>
        <taxon>Halodesulfurarchaeum</taxon>
    </lineage>
</organism>
<dbReference type="Proteomes" id="UP000185608">
    <property type="component" value="Chromosome"/>
</dbReference>
<dbReference type="AlphaFoldDB" id="A0A1D8S744"/>
<dbReference type="KEGG" id="hhsr:HSR6_2080"/>